<dbReference type="InterPro" id="IPR051715">
    <property type="entry name" value="Intimin-Invasin_domain"/>
</dbReference>
<dbReference type="STRING" id="39777.B7L28_09160"/>
<accession>A0A133RZG2</accession>
<feature type="signal peptide" evidence="2">
    <location>
        <begin position="1"/>
        <end position="19"/>
    </location>
</feature>
<keyword evidence="2" id="KW-0732">Signal</keyword>
<evidence type="ECO:0000313" key="5">
    <source>
        <dbReference type="Proteomes" id="UP000070226"/>
    </source>
</evidence>
<proteinExistence type="inferred from homology"/>
<dbReference type="PANTHER" id="PTHR39576:SF2">
    <property type="entry name" value="ATTACHING AND EFFACING PROTEIN HOMOLOG-RELATED"/>
    <property type="match status" value="1"/>
</dbReference>
<dbReference type="Gene3D" id="2.40.160.160">
    <property type="entry name" value="Inverse autotransporter, beta-domain"/>
    <property type="match status" value="1"/>
</dbReference>
<dbReference type="EMBL" id="LRQT01000123">
    <property type="protein sequence ID" value="KXA61153.1"/>
    <property type="molecule type" value="Genomic_DNA"/>
</dbReference>
<name>A0A133RZG2_9FIRM</name>
<dbReference type="InterPro" id="IPR024519">
    <property type="entry name" value="IAT_beta"/>
</dbReference>
<comment type="caution">
    <text evidence="4">The sequence shown here is derived from an EMBL/GenBank/DDBJ whole genome shotgun (WGS) entry which is preliminary data.</text>
</comment>
<dbReference type="PATRIC" id="fig|39777.7.peg.1938"/>
<dbReference type="AlphaFoldDB" id="A0A133RZG2"/>
<organism evidence="4">
    <name type="scientific">Veillonella atypica</name>
    <dbReference type="NCBI Taxonomy" id="39777"/>
    <lineage>
        <taxon>Bacteria</taxon>
        <taxon>Bacillati</taxon>
        <taxon>Bacillota</taxon>
        <taxon>Negativicutes</taxon>
        <taxon>Veillonellales</taxon>
        <taxon>Veillonellaceae</taxon>
        <taxon>Veillonella</taxon>
    </lineage>
</organism>
<dbReference type="RefSeq" id="WP_060808004.1">
    <property type="nucleotide sequence ID" value="NZ_KQ958138.1"/>
</dbReference>
<dbReference type="Pfam" id="PF11924">
    <property type="entry name" value="IAT_beta"/>
    <property type="match status" value="1"/>
</dbReference>
<comment type="similarity">
    <text evidence="1">Belongs to the intimin/invasin family.</text>
</comment>
<dbReference type="Proteomes" id="UP000070226">
    <property type="component" value="Unassembled WGS sequence"/>
</dbReference>
<sequence>MRFLVYVLCGVLLAPTVWASDTAPSTKNGQVNTEEFHISPAYLPDHQIGESGPLVMDTTERKTTRYSNVDAVNSAINAVAVSNINNDMHTNGKAWMKRTTVALSFQKDWKPLYSAETVQPIGHYDDQSRQVWFTQGSVARAADIGTTLNSGFGYRRISRDDHHLHGANMFYDHRFKGQHRRMSAGLEYLSGESEFRFNYYRGMSDEHMVNGALERITDGYTVSYGKTFKNARWARIYGEAYHWTLNRSADKNGLRLGTELQLTPCVSIDMGFNKPEHASGSAYGKIMFRLAGADMAWYGGKYKLDTESTVRSKMLETVRRDNTIVVE</sequence>
<evidence type="ECO:0000313" key="4">
    <source>
        <dbReference type="EMBL" id="KXA61153.1"/>
    </source>
</evidence>
<evidence type="ECO:0000256" key="1">
    <source>
        <dbReference type="ARBA" id="ARBA00010116"/>
    </source>
</evidence>
<evidence type="ECO:0000256" key="2">
    <source>
        <dbReference type="SAM" id="SignalP"/>
    </source>
</evidence>
<dbReference type="PANTHER" id="PTHR39576">
    <property type="entry name" value="ATTACHING AND EFFACING PROTEIN HOMOLOG-RELATED-RELATED"/>
    <property type="match status" value="1"/>
</dbReference>
<evidence type="ECO:0000259" key="3">
    <source>
        <dbReference type="Pfam" id="PF11924"/>
    </source>
</evidence>
<feature type="chain" id="PRO_5007459103" description="Inverse autotransporter beta-domain domain-containing protein" evidence="2">
    <location>
        <begin position="20"/>
        <end position="327"/>
    </location>
</feature>
<feature type="domain" description="Inverse autotransporter beta-domain" evidence="3">
    <location>
        <begin position="68"/>
        <end position="322"/>
    </location>
</feature>
<gene>
    <name evidence="4" type="ORF">HMPREF3233_01969</name>
</gene>
<dbReference type="InterPro" id="IPR038177">
    <property type="entry name" value="IAT_beta_sf"/>
</dbReference>
<dbReference type="GO" id="GO:0009279">
    <property type="term" value="C:cell outer membrane"/>
    <property type="evidence" value="ECO:0007669"/>
    <property type="project" value="TreeGrafter"/>
</dbReference>
<protein>
    <recommendedName>
        <fullName evidence="3">Inverse autotransporter beta-domain domain-containing protein</fullName>
    </recommendedName>
</protein>
<reference evidence="4 5" key="1">
    <citation type="submission" date="2016-01" db="EMBL/GenBank/DDBJ databases">
        <authorList>
            <person name="Oliw E.H."/>
        </authorList>
    </citation>
    <scope>NUCLEOTIDE SEQUENCE [LARGE SCALE GENOMIC DNA]</scope>
    <source>
        <strain evidence="4 5">CMW7756B</strain>
    </source>
</reference>